<feature type="chain" id="PRO_5003689390" evidence="1">
    <location>
        <begin position="33"/>
        <end position="579"/>
    </location>
</feature>
<dbReference type="InterPro" id="IPR019606">
    <property type="entry name" value="GerMN"/>
</dbReference>
<dbReference type="eggNOG" id="COG5401">
    <property type="taxonomic scope" value="Bacteria"/>
</dbReference>
<dbReference type="InterPro" id="IPR018910">
    <property type="entry name" value="LpqB_C"/>
</dbReference>
<dbReference type="SMART" id="SM00909">
    <property type="entry name" value="Germane"/>
    <property type="match status" value="1"/>
</dbReference>
<dbReference type="PROSITE" id="PS51257">
    <property type="entry name" value="PROKAR_LIPOPROTEIN"/>
    <property type="match status" value="1"/>
</dbReference>
<keyword evidence="1" id="KW-0732">Signal</keyword>
<evidence type="ECO:0000313" key="3">
    <source>
        <dbReference type="EMBL" id="CCH90067.1"/>
    </source>
</evidence>
<dbReference type="EMBL" id="FO203431">
    <property type="protein sequence ID" value="CCH90067.1"/>
    <property type="molecule type" value="Genomic_DNA"/>
</dbReference>
<dbReference type="OMA" id="VNKYYFA"/>
<dbReference type="Pfam" id="PF25976">
    <property type="entry name" value="LpqB_N"/>
    <property type="match status" value="1"/>
</dbReference>
<dbReference type="Proteomes" id="UP000006461">
    <property type="component" value="Chromosome"/>
</dbReference>
<dbReference type="InterPro" id="IPR059026">
    <property type="entry name" value="LpqB_N"/>
</dbReference>
<evidence type="ECO:0000313" key="4">
    <source>
        <dbReference type="Proteomes" id="UP000006461"/>
    </source>
</evidence>
<reference evidence="3 4" key="1">
    <citation type="journal article" date="2012" name="J. Bacteriol.">
        <title>Genome Sequence of Radiation-Resistant Modestobacter marinus Strain BC501, a Representative Actinobacterium That Thrives on Calcareous Stone Surfaces.</title>
        <authorList>
            <person name="Normand P."/>
            <person name="Gury J."/>
            <person name="Pujic P."/>
            <person name="Chouaia B."/>
            <person name="Crotti E."/>
            <person name="Brusetti L."/>
            <person name="Daffonchio D."/>
            <person name="Vacherie B."/>
            <person name="Barbe V."/>
            <person name="Medigue C."/>
            <person name="Calteau A."/>
            <person name="Ghodhbane-Gtari F."/>
            <person name="Essoussi I."/>
            <person name="Nouioui I."/>
            <person name="Abbassi-Ghozzi I."/>
            <person name="Gtari M."/>
        </authorList>
    </citation>
    <scope>NUCLEOTIDE SEQUENCE [LARGE SCALE GENOMIC DNA]</scope>
    <source>
        <strain evidence="4">BC 501</strain>
    </source>
</reference>
<name>I4F354_MODI5</name>
<feature type="signal peptide" evidence="1">
    <location>
        <begin position="1"/>
        <end position="32"/>
    </location>
</feature>
<dbReference type="HOGENOM" id="CLU_032207_1_0_11"/>
<dbReference type="AlphaFoldDB" id="I4F354"/>
<dbReference type="OrthoDB" id="3226781at2"/>
<protein>
    <submittedName>
        <fullName evidence="3">Lipoprotein LpqB, beta-propeller domain-like protein</fullName>
    </submittedName>
</protein>
<evidence type="ECO:0000256" key="1">
    <source>
        <dbReference type="SAM" id="SignalP"/>
    </source>
</evidence>
<evidence type="ECO:0000259" key="2">
    <source>
        <dbReference type="SMART" id="SM00909"/>
    </source>
</evidence>
<keyword evidence="4" id="KW-1185">Reference proteome</keyword>
<gene>
    <name evidence="3" type="ordered locus">MODMU_4686</name>
</gene>
<dbReference type="Pfam" id="PF10647">
    <property type="entry name" value="Gmad1"/>
    <property type="match status" value="1"/>
</dbReference>
<dbReference type="KEGG" id="mmar:MODMU_4686"/>
<sequence>MTRSPRRTPAALLALVLAALLAGCSTVPTESAAIRITQVAQPSDDDVRLEPLAPEAGAAPEEVVRGFIDASASAVRNHPVARQYLAADAATNWSDSDGVTVISQDYAPVQSQPGTVVVTGTLVGTVDERGVFIVGTGSVYTRTFTLSDESGEWRITDPPEGLLLLEPDFARTYEQVDAYFLDPTGTRVVPDPRYLVSGEAQPNTLVTRLLEGASPLLAAGVVNPLSGAQLRSTVSVTDTTATVDLSFPADVSDATLAAASAQLTWSLSQLDVNTVRVLRDGQGLDLPDVPDAQSTADWVALDPDVAPIGAVGHYLTGGGLRLASDGGTPPGPAGAGVYGLVAAAVTVDARTSQLGFMAGVSSIVSPAGDPATLLAGTYGGDLTPALSGASFTDPTVAGTRSEVWTVRNGTDVVRLPSGGPAQSVSATTLAGLGRATQFQLSPDGVRAAVVLQGAQGGQVYVGTVVRDDDAVSVRDLRSIAPTVEQVVDVAWRNAGLLMLLAGDPSTERTVPYTVGVDGWELSTNTTSGLPGQPTAVAAAPGRQPLVSANGTMWTLAGGNWVTLVRGQEPLPGTAPFYPM</sequence>
<organism evidence="3 4">
    <name type="scientific">Modestobacter italicus (strain DSM 44449 / CECT 9708 / BC 501)</name>
    <dbReference type="NCBI Taxonomy" id="2732864"/>
    <lineage>
        <taxon>Bacteria</taxon>
        <taxon>Bacillati</taxon>
        <taxon>Actinomycetota</taxon>
        <taxon>Actinomycetes</taxon>
        <taxon>Geodermatophilales</taxon>
        <taxon>Geodermatophilaceae</taxon>
        <taxon>Modestobacter</taxon>
    </lineage>
</organism>
<dbReference type="Pfam" id="PF10646">
    <property type="entry name" value="Germane"/>
    <property type="match status" value="1"/>
</dbReference>
<accession>I4F354</accession>
<proteinExistence type="predicted"/>
<dbReference type="STRING" id="477641.MODMU_4686"/>
<feature type="domain" description="GerMN" evidence="2">
    <location>
        <begin position="202"/>
        <end position="288"/>
    </location>
</feature>